<evidence type="ECO:0000313" key="7">
    <source>
        <dbReference type="Proteomes" id="UP000235220"/>
    </source>
</evidence>
<dbReference type="RefSeq" id="XP_018831065.1">
    <property type="nucleotide sequence ID" value="XM_018975520.2"/>
</dbReference>
<feature type="transmembrane region" description="Helical" evidence="6">
    <location>
        <begin position="414"/>
        <end position="432"/>
    </location>
</feature>
<reference evidence="8" key="1">
    <citation type="submission" date="2025-08" db="UniProtKB">
        <authorList>
            <consortium name="RefSeq"/>
        </authorList>
    </citation>
    <scope>IDENTIFICATION</scope>
    <source>
        <tissue evidence="8">Leaves</tissue>
    </source>
</reference>
<evidence type="ECO:0000256" key="6">
    <source>
        <dbReference type="RuleBase" id="RU004914"/>
    </source>
</evidence>
<keyword evidence="3 6" id="KW-0812">Transmembrane</keyword>
<feature type="transmembrane region" description="Helical" evidence="6">
    <location>
        <begin position="134"/>
        <end position="156"/>
    </location>
</feature>
<feature type="transmembrane region" description="Helical" evidence="6">
    <location>
        <begin position="358"/>
        <end position="375"/>
    </location>
</feature>
<protein>
    <recommendedName>
        <fullName evidence="6">Protein DETOXIFICATION</fullName>
    </recommendedName>
    <alternativeName>
        <fullName evidence="6">Multidrug and toxic compound extrusion protein</fullName>
    </alternativeName>
</protein>
<dbReference type="Pfam" id="PF01554">
    <property type="entry name" value="MatE"/>
    <property type="match status" value="2"/>
</dbReference>
<keyword evidence="7" id="KW-1185">Reference proteome</keyword>
<feature type="transmembrane region" description="Helical" evidence="6">
    <location>
        <begin position="387"/>
        <end position="408"/>
    </location>
</feature>
<dbReference type="InterPro" id="IPR002528">
    <property type="entry name" value="MATE_fam"/>
</dbReference>
<gene>
    <name evidence="8" type="primary">LOC108998816</name>
</gene>
<feature type="transmembrane region" description="Helical" evidence="6">
    <location>
        <begin position="52"/>
        <end position="77"/>
    </location>
</feature>
<feature type="transmembrane region" description="Helical" evidence="6">
    <location>
        <begin position="311"/>
        <end position="338"/>
    </location>
</feature>
<dbReference type="PANTHER" id="PTHR11206">
    <property type="entry name" value="MULTIDRUG RESISTANCE PROTEIN"/>
    <property type="match status" value="1"/>
</dbReference>
<keyword evidence="4 6" id="KW-1133">Transmembrane helix</keyword>
<feature type="transmembrane region" description="Helical" evidence="6">
    <location>
        <begin position="190"/>
        <end position="212"/>
    </location>
</feature>
<comment type="similarity">
    <text evidence="2 6">Belongs to the multi antimicrobial extrusion (MATE) (TC 2.A.66.1) family.</text>
</comment>
<dbReference type="GO" id="GO:1990961">
    <property type="term" value="P:xenobiotic detoxification by transmembrane export across the plasma membrane"/>
    <property type="evidence" value="ECO:0007669"/>
    <property type="project" value="InterPro"/>
</dbReference>
<dbReference type="GO" id="GO:0015297">
    <property type="term" value="F:antiporter activity"/>
    <property type="evidence" value="ECO:0007669"/>
    <property type="project" value="InterPro"/>
</dbReference>
<dbReference type="Proteomes" id="UP000235220">
    <property type="component" value="Chromosome 10"/>
</dbReference>
<evidence type="ECO:0000313" key="8">
    <source>
        <dbReference type="RefSeq" id="XP_018831065.1"/>
    </source>
</evidence>
<evidence type="ECO:0000256" key="1">
    <source>
        <dbReference type="ARBA" id="ARBA00004141"/>
    </source>
</evidence>
<dbReference type="GeneID" id="108998816"/>
<dbReference type="AlphaFoldDB" id="A0A2I4FHC9"/>
<feature type="transmembrane region" description="Helical" evidence="6">
    <location>
        <begin position="12"/>
        <end position="32"/>
    </location>
</feature>
<comment type="subcellular location">
    <subcellularLocation>
        <location evidence="1">Membrane</location>
        <topology evidence="1">Multi-pass membrane protein</topology>
    </subcellularLocation>
</comment>
<evidence type="ECO:0000256" key="2">
    <source>
        <dbReference type="ARBA" id="ARBA00010199"/>
    </source>
</evidence>
<dbReference type="GO" id="GO:0016020">
    <property type="term" value="C:membrane"/>
    <property type="evidence" value="ECO:0007669"/>
    <property type="project" value="UniProtKB-SubCell"/>
</dbReference>
<evidence type="ECO:0000256" key="5">
    <source>
        <dbReference type="ARBA" id="ARBA00023136"/>
    </source>
</evidence>
<evidence type="ECO:0000256" key="3">
    <source>
        <dbReference type="ARBA" id="ARBA00022692"/>
    </source>
</evidence>
<keyword evidence="5 6" id="KW-0472">Membrane</keyword>
<feature type="transmembrane region" description="Helical" evidence="6">
    <location>
        <begin position="236"/>
        <end position="253"/>
    </location>
</feature>
<feature type="transmembrane region" description="Helical" evidence="6">
    <location>
        <begin position="163"/>
        <end position="184"/>
    </location>
</feature>
<evidence type="ECO:0000256" key="4">
    <source>
        <dbReference type="ARBA" id="ARBA00022989"/>
    </source>
</evidence>
<feature type="transmembrane region" description="Helical" evidence="6">
    <location>
        <begin position="89"/>
        <end position="114"/>
    </location>
</feature>
<sequence length="455" mass="49826">MWGKWRAVVKELKIVSYVAAPMVVVTVLQYLLQVVSVIMVGHLDDLSLSGVSIATSFTNVTGFSLLFGMAGALETLCGQAYGAEQYQKLGIYTHTAIISLVLICIPISLLWLFTDKLLILAGQDHSISLVARKYSVWLIPGLFSYGILQSIVRYLLTQSMILPMLFSSFATLCFHVPICWALVFRVKLGSIGAALAICLSSWFNVLLLGFYMKYSSACEKTRAELSKDVFLGMREFFRFAIPSAGMVCLEWWSYEVLILLSGLLPNPKMETSVLSICSTITCLHYYVPYAFGATARVSNELGAGNPQAAKVAVKAIMVIAVAEMVIVSMMLFFCRNFLGYAFSKEKEIVGNVADMGPFISLSIITDGLQVVLSGVARGSGWQHLGAYVNLGAYYLVGTPVGAVLTFALHFRGKGLWIGLLTGSSVQAILLALRTSFTNWQKQASKTRERLFDGDS</sequence>
<name>A0A2I4FHC9_JUGRE</name>
<organism evidence="7 8">
    <name type="scientific">Juglans regia</name>
    <name type="common">English walnut</name>
    <dbReference type="NCBI Taxonomy" id="51240"/>
    <lineage>
        <taxon>Eukaryota</taxon>
        <taxon>Viridiplantae</taxon>
        <taxon>Streptophyta</taxon>
        <taxon>Embryophyta</taxon>
        <taxon>Tracheophyta</taxon>
        <taxon>Spermatophyta</taxon>
        <taxon>Magnoliopsida</taxon>
        <taxon>eudicotyledons</taxon>
        <taxon>Gunneridae</taxon>
        <taxon>Pentapetalae</taxon>
        <taxon>rosids</taxon>
        <taxon>fabids</taxon>
        <taxon>Fagales</taxon>
        <taxon>Juglandaceae</taxon>
        <taxon>Juglans</taxon>
    </lineage>
</organism>
<dbReference type="NCBIfam" id="TIGR00797">
    <property type="entry name" value="matE"/>
    <property type="match status" value="1"/>
</dbReference>
<dbReference type="Gramene" id="Jr10_01390_p1">
    <property type="protein sequence ID" value="cds.Jr10_01390_p1"/>
    <property type="gene ID" value="Jr10_01390"/>
</dbReference>
<dbReference type="OrthoDB" id="2126698at2759"/>
<dbReference type="GO" id="GO:0042910">
    <property type="term" value="F:xenobiotic transmembrane transporter activity"/>
    <property type="evidence" value="ECO:0007669"/>
    <property type="project" value="InterPro"/>
</dbReference>
<dbReference type="CDD" id="cd13132">
    <property type="entry name" value="MATE_eukaryotic"/>
    <property type="match status" value="1"/>
</dbReference>
<proteinExistence type="inferred from homology"/>
<accession>A0A2I4FHC9</accession>
<dbReference type="InterPro" id="IPR045069">
    <property type="entry name" value="MATE_euk"/>
</dbReference>
<feature type="transmembrane region" description="Helical" evidence="6">
    <location>
        <begin position="273"/>
        <end position="291"/>
    </location>
</feature>